<dbReference type="KEGG" id="jpo:G7058_05075"/>
<evidence type="ECO:0000313" key="1">
    <source>
        <dbReference type="EMBL" id="QIK51485.1"/>
    </source>
</evidence>
<dbReference type="AlphaFoldDB" id="A0A6G7WGS1"/>
<accession>A0A6G7WGS1</accession>
<reference evidence="1 2" key="1">
    <citation type="journal article" date="2017" name="Int. J. Syst. Evol. Microbiol.">
        <title>Jeotgalibaca porci sp. nov. and Jeotgalibaca arthritidis sp. nov., isolated from pigs, and emended description of the genus Jeotgalibaca.</title>
        <authorList>
            <person name="Zamora L."/>
            <person name="Perez-Sancho M."/>
            <person name="Dominguez L."/>
            <person name="Fernandez-Garayzabal J.F."/>
            <person name="Vela A.I."/>
        </authorList>
    </citation>
    <scope>NUCLEOTIDE SEQUENCE [LARGE SCALE GENOMIC DNA]</scope>
    <source>
        <strain evidence="1 2">CCUG 69148</strain>
    </source>
</reference>
<organism evidence="1 2">
    <name type="scientific">Jeotgalibaca porci</name>
    <dbReference type="NCBI Taxonomy" id="1868793"/>
    <lineage>
        <taxon>Bacteria</taxon>
        <taxon>Bacillati</taxon>
        <taxon>Bacillota</taxon>
        <taxon>Bacilli</taxon>
        <taxon>Lactobacillales</taxon>
        <taxon>Carnobacteriaceae</taxon>
        <taxon>Jeotgalibaca</taxon>
    </lineage>
</organism>
<protein>
    <submittedName>
        <fullName evidence="1">DUF1836 domain-containing protein</fullName>
    </submittedName>
</protein>
<proteinExistence type="predicted"/>
<dbReference type="GeneID" id="94552642"/>
<dbReference type="Pfam" id="PF08876">
    <property type="entry name" value="DUF1836"/>
    <property type="match status" value="1"/>
</dbReference>
<dbReference type="PANTHER" id="PTHR40056:SF1">
    <property type="entry name" value="DUF1836 DOMAIN-CONTAINING PROTEIN"/>
    <property type="match status" value="1"/>
</dbReference>
<dbReference type="EMBL" id="CP049889">
    <property type="protein sequence ID" value="QIK51485.1"/>
    <property type="molecule type" value="Genomic_DNA"/>
</dbReference>
<dbReference type="RefSeq" id="WP_166062542.1">
    <property type="nucleotide sequence ID" value="NZ_CP049889.1"/>
</dbReference>
<keyword evidence="2" id="KW-1185">Reference proteome</keyword>
<dbReference type="PANTHER" id="PTHR40056">
    <property type="entry name" value="HYPOTHETICAL CYTOSOLIC PROTEIN"/>
    <property type="match status" value="1"/>
</dbReference>
<sequence length="188" mass="21656">MKDLLQIRQDLLEVKFLRWDDLPDFGIYSDQVLTIVETQLSFLHLPENELSITPAMINNYVKNGILDRPIKRKYYKPHIAKLIVISILKQVLPLSDIQKGIELQIELQGVERAYDTFCETLEESLQLVATIRKDQNEQPHFSNMHPDNLALSMVTLSVVSKLFTQLILSYNGVSNMIKNEGNDSNEKQ</sequence>
<name>A0A6G7WGS1_9LACT</name>
<gene>
    <name evidence="1" type="ORF">G7058_05075</name>
</gene>
<dbReference type="Proteomes" id="UP000501830">
    <property type="component" value="Chromosome"/>
</dbReference>
<dbReference type="InterPro" id="IPR014975">
    <property type="entry name" value="DUF1836"/>
</dbReference>
<evidence type="ECO:0000313" key="2">
    <source>
        <dbReference type="Proteomes" id="UP000501830"/>
    </source>
</evidence>